<reference evidence="1" key="1">
    <citation type="submission" date="2021-06" db="EMBL/GenBank/DDBJ databases">
        <title>Parelaphostrongylus tenuis whole genome reference sequence.</title>
        <authorList>
            <person name="Garwood T.J."/>
            <person name="Larsen P.A."/>
            <person name="Fountain-Jones N.M."/>
            <person name="Garbe J.R."/>
            <person name="Macchietto M.G."/>
            <person name="Kania S.A."/>
            <person name="Gerhold R.W."/>
            <person name="Richards J.E."/>
            <person name="Wolf T.M."/>
        </authorList>
    </citation>
    <scope>NUCLEOTIDE SEQUENCE</scope>
    <source>
        <strain evidence="1">MNPRO001-30</strain>
        <tissue evidence="1">Meninges</tissue>
    </source>
</reference>
<sequence>MTVNGGSQTIEEYFNFKIEDLILDGVANTIRSMLNYLEEKETEAMQNEFDNSEAEDQIIDDVAETIRNILDHTEEQKTDVIQKQAKTFRSAGLKRISFEIEKAAGEIGLKRIIH</sequence>
<proteinExistence type="predicted"/>
<name>A0AAD5MC91_PARTN</name>
<organism evidence="1 2">
    <name type="scientific">Parelaphostrongylus tenuis</name>
    <name type="common">Meningeal worm</name>
    <dbReference type="NCBI Taxonomy" id="148309"/>
    <lineage>
        <taxon>Eukaryota</taxon>
        <taxon>Metazoa</taxon>
        <taxon>Ecdysozoa</taxon>
        <taxon>Nematoda</taxon>
        <taxon>Chromadorea</taxon>
        <taxon>Rhabditida</taxon>
        <taxon>Rhabditina</taxon>
        <taxon>Rhabditomorpha</taxon>
        <taxon>Strongyloidea</taxon>
        <taxon>Metastrongylidae</taxon>
        <taxon>Parelaphostrongylus</taxon>
    </lineage>
</organism>
<dbReference type="AlphaFoldDB" id="A0AAD5MC91"/>
<dbReference type="Proteomes" id="UP001196413">
    <property type="component" value="Unassembled WGS sequence"/>
</dbReference>
<comment type="caution">
    <text evidence="1">The sequence shown here is derived from an EMBL/GenBank/DDBJ whole genome shotgun (WGS) entry which is preliminary data.</text>
</comment>
<evidence type="ECO:0000313" key="1">
    <source>
        <dbReference type="EMBL" id="KAJ1346417.1"/>
    </source>
</evidence>
<keyword evidence="2" id="KW-1185">Reference proteome</keyword>
<evidence type="ECO:0000313" key="2">
    <source>
        <dbReference type="Proteomes" id="UP001196413"/>
    </source>
</evidence>
<protein>
    <submittedName>
        <fullName evidence="1">Uncharacterized protein</fullName>
    </submittedName>
</protein>
<dbReference type="EMBL" id="JAHQIW010000169">
    <property type="protein sequence ID" value="KAJ1346417.1"/>
    <property type="molecule type" value="Genomic_DNA"/>
</dbReference>
<accession>A0AAD5MC91</accession>
<gene>
    <name evidence="1" type="ORF">KIN20_001196</name>
</gene>